<dbReference type="InterPro" id="IPR050808">
    <property type="entry name" value="Phage_Integrase"/>
</dbReference>
<dbReference type="InterPro" id="IPR044068">
    <property type="entry name" value="CB"/>
</dbReference>
<dbReference type="Proteomes" id="UP000249396">
    <property type="component" value="Unassembled WGS sequence"/>
</dbReference>
<dbReference type="InterPro" id="IPR013762">
    <property type="entry name" value="Integrase-like_cat_sf"/>
</dbReference>
<dbReference type="InterPro" id="IPR002104">
    <property type="entry name" value="Integrase_catalytic"/>
</dbReference>
<dbReference type="AlphaFoldDB" id="A0A2W4RDK0"/>
<dbReference type="GO" id="GO:0003677">
    <property type="term" value="F:DNA binding"/>
    <property type="evidence" value="ECO:0007669"/>
    <property type="project" value="UniProtKB-UniRule"/>
</dbReference>
<comment type="similarity">
    <text evidence="1">Belongs to the 'phage' integrase family.</text>
</comment>
<evidence type="ECO:0000256" key="1">
    <source>
        <dbReference type="ARBA" id="ARBA00008857"/>
    </source>
</evidence>
<dbReference type="Gene3D" id="3.30.160.390">
    <property type="entry name" value="Integrase, DNA-binding domain"/>
    <property type="match status" value="1"/>
</dbReference>
<dbReference type="GO" id="GO:0006310">
    <property type="term" value="P:DNA recombination"/>
    <property type="evidence" value="ECO:0007669"/>
    <property type="project" value="UniProtKB-KW"/>
</dbReference>
<gene>
    <name evidence="8" type="ORF">DM484_07345</name>
</gene>
<evidence type="ECO:0000259" key="7">
    <source>
        <dbReference type="PROSITE" id="PS51900"/>
    </source>
</evidence>
<dbReference type="InterPro" id="IPR011010">
    <property type="entry name" value="DNA_brk_join_enz"/>
</dbReference>
<organism evidence="8 9">
    <name type="scientific">Candidatus Methylumidiphilus alinenensis</name>
    <dbReference type="NCBI Taxonomy" id="2202197"/>
    <lineage>
        <taxon>Bacteria</taxon>
        <taxon>Pseudomonadati</taxon>
        <taxon>Pseudomonadota</taxon>
        <taxon>Gammaproteobacteria</taxon>
        <taxon>Methylococcales</taxon>
        <taxon>Candidatus Methylumidiphilus</taxon>
    </lineage>
</organism>
<dbReference type="Pfam" id="PF00589">
    <property type="entry name" value="Phage_integrase"/>
    <property type="match status" value="1"/>
</dbReference>
<dbReference type="PROSITE" id="PS51900">
    <property type="entry name" value="CB"/>
    <property type="match status" value="1"/>
</dbReference>
<dbReference type="Gene3D" id="1.10.150.130">
    <property type="match status" value="1"/>
</dbReference>
<dbReference type="PANTHER" id="PTHR30629">
    <property type="entry name" value="PROPHAGE INTEGRASE"/>
    <property type="match status" value="1"/>
</dbReference>
<dbReference type="InterPro" id="IPR038488">
    <property type="entry name" value="Integrase_DNA-bd_sf"/>
</dbReference>
<dbReference type="InterPro" id="IPR025166">
    <property type="entry name" value="Integrase_DNA_bind_dom"/>
</dbReference>
<comment type="caution">
    <text evidence="8">The sequence shown here is derived from an EMBL/GenBank/DDBJ whole genome shotgun (WGS) entry which is preliminary data.</text>
</comment>
<dbReference type="EMBL" id="QJPH01000245">
    <property type="protein sequence ID" value="PZN81922.1"/>
    <property type="molecule type" value="Genomic_DNA"/>
</dbReference>
<evidence type="ECO:0000259" key="6">
    <source>
        <dbReference type="PROSITE" id="PS51898"/>
    </source>
</evidence>
<evidence type="ECO:0000256" key="3">
    <source>
        <dbReference type="ARBA" id="ARBA00023125"/>
    </source>
</evidence>
<evidence type="ECO:0000313" key="8">
    <source>
        <dbReference type="EMBL" id="PZN81922.1"/>
    </source>
</evidence>
<keyword evidence="3 5" id="KW-0238">DNA-binding</keyword>
<reference evidence="8 9" key="1">
    <citation type="journal article" date="2018" name="Aquat. Microb. Ecol.">
        <title>Gammaproteobacterial methanotrophs dominate.</title>
        <authorList>
            <person name="Rissanen A.J."/>
            <person name="Saarenheimo J."/>
            <person name="Tiirola M."/>
            <person name="Peura S."/>
            <person name="Aalto S.L."/>
            <person name="Karvinen A."/>
            <person name="Nykanen H."/>
        </authorList>
    </citation>
    <scope>NUCLEOTIDE SEQUENCE [LARGE SCALE GENOMIC DNA]</scope>
    <source>
        <strain evidence="8">AMbin10</strain>
    </source>
</reference>
<name>A0A2W4RDK0_9GAMM</name>
<accession>A0A2W4RDK0</accession>
<dbReference type="Gene3D" id="1.10.443.10">
    <property type="entry name" value="Intergrase catalytic core"/>
    <property type="match status" value="1"/>
</dbReference>
<evidence type="ECO:0000313" key="9">
    <source>
        <dbReference type="Proteomes" id="UP000249396"/>
    </source>
</evidence>
<evidence type="ECO:0000256" key="4">
    <source>
        <dbReference type="ARBA" id="ARBA00023172"/>
    </source>
</evidence>
<sequence>MRINNTEINKLTIPADKPVFYRDDEIKGFGVKVFTSGAISFFLEKKINGKGKRITIGRYGELTAEQARKQAVKLAGQIASGGDPIAERKEKELKGVTLAQAFADYLATRKDLKPKTLKDYNRVISTAFEDWNNKPLLSITKDMIAKRHTKLGEENGEAWANLSMRVLRALFNFAIGKYEDSQGRSLVPENPVKRLSQTRAWYKVDKRKGHVKPGQLAAWFRGVLALPNETLRDYLQLLILTGLRRNEAAKLEWANVDMNAKTFTIIDPKNHNDHTLPMSDYLFDMLARRKAAAVNGYVFPGTGTGGFIVEPRKQMAKVTKASGVEFTVHDLRRSFISIAERLDIPAYSLKKLLNHSGSKDVTGDYIQIDEERLREPMQKITDFVLKSAGLKETAEVISLEQKRQHG</sequence>
<evidence type="ECO:0000256" key="5">
    <source>
        <dbReference type="PROSITE-ProRule" id="PRU01248"/>
    </source>
</evidence>
<dbReference type="PANTHER" id="PTHR30629:SF2">
    <property type="entry name" value="PROPHAGE INTEGRASE INTS-RELATED"/>
    <property type="match status" value="1"/>
</dbReference>
<feature type="domain" description="Tyr recombinase" evidence="6">
    <location>
        <begin position="206"/>
        <end position="378"/>
    </location>
</feature>
<dbReference type="InterPro" id="IPR010998">
    <property type="entry name" value="Integrase_recombinase_N"/>
</dbReference>
<keyword evidence="4" id="KW-0233">DNA recombination</keyword>
<keyword evidence="2" id="KW-0229">DNA integration</keyword>
<proteinExistence type="inferred from homology"/>
<protein>
    <submittedName>
        <fullName evidence="8">Integrase</fullName>
    </submittedName>
</protein>
<evidence type="ECO:0000256" key="2">
    <source>
        <dbReference type="ARBA" id="ARBA00022908"/>
    </source>
</evidence>
<feature type="domain" description="Core-binding (CB)" evidence="7">
    <location>
        <begin position="93"/>
        <end position="175"/>
    </location>
</feature>
<dbReference type="Pfam" id="PF13356">
    <property type="entry name" value="Arm-DNA-bind_3"/>
    <property type="match status" value="1"/>
</dbReference>
<dbReference type="GO" id="GO:0015074">
    <property type="term" value="P:DNA integration"/>
    <property type="evidence" value="ECO:0007669"/>
    <property type="project" value="UniProtKB-KW"/>
</dbReference>
<dbReference type="PROSITE" id="PS51898">
    <property type="entry name" value="TYR_RECOMBINASE"/>
    <property type="match status" value="1"/>
</dbReference>
<dbReference type="SUPFAM" id="SSF56349">
    <property type="entry name" value="DNA breaking-rejoining enzymes"/>
    <property type="match status" value="1"/>
</dbReference>